<dbReference type="InterPro" id="IPR036910">
    <property type="entry name" value="HMG_box_dom_sf"/>
</dbReference>
<dbReference type="AlphaFoldDB" id="A0AAD9PQ96"/>
<dbReference type="PANTHER" id="PTHR46912:SF1">
    <property type="entry name" value="HIGH MOBILITY GROUP B PROTEIN 13"/>
    <property type="match status" value="1"/>
</dbReference>
<feature type="DNA-binding region" description="HMG box" evidence="1">
    <location>
        <begin position="846"/>
        <end position="917"/>
    </location>
</feature>
<feature type="domain" description="HMG box" evidence="3">
    <location>
        <begin position="846"/>
        <end position="917"/>
    </location>
</feature>
<dbReference type="SUPFAM" id="SSF47095">
    <property type="entry name" value="HMG-box"/>
    <property type="match status" value="1"/>
</dbReference>
<dbReference type="InterPro" id="IPR044601">
    <property type="entry name" value="HMGB6/HMGB13"/>
</dbReference>
<feature type="region of interest" description="Disordered" evidence="2">
    <location>
        <begin position="559"/>
        <end position="616"/>
    </location>
</feature>
<dbReference type="InterPro" id="IPR009071">
    <property type="entry name" value="HMG_box_dom"/>
</dbReference>
<dbReference type="GO" id="GO:0003677">
    <property type="term" value="F:DNA binding"/>
    <property type="evidence" value="ECO:0007669"/>
    <property type="project" value="UniProtKB-UniRule"/>
</dbReference>
<dbReference type="Pfam" id="PF00505">
    <property type="entry name" value="HMG_box"/>
    <property type="match status" value="1"/>
</dbReference>
<evidence type="ECO:0000259" key="4">
    <source>
        <dbReference type="PROSITE" id="PS50172"/>
    </source>
</evidence>
<comment type="caution">
    <text evidence="5">The sequence shown here is derived from an EMBL/GenBank/DDBJ whole genome shotgun (WGS) entry which is preliminary data.</text>
</comment>
<keyword evidence="1" id="KW-0539">Nucleus</keyword>
<dbReference type="GO" id="GO:0005634">
    <property type="term" value="C:nucleus"/>
    <property type="evidence" value="ECO:0007669"/>
    <property type="project" value="UniProtKB-UniRule"/>
</dbReference>
<gene>
    <name evidence="5" type="ORF">P5673_033209</name>
</gene>
<proteinExistence type="predicted"/>
<evidence type="ECO:0000259" key="3">
    <source>
        <dbReference type="PROSITE" id="PS50118"/>
    </source>
</evidence>
<sequence>MIYDYKAGKTIYDTLTIDTASQIHHISSFQVLKMQDSISQKETFRNLRKQLPGFIDSERRTDQLKYKWHQEFEIVLQPSRTKTGWRINPERLRQCVSFAYPWLQEVESEWWRLYGDARNFGGQKSVLFSLSIINNEAMFHDCSFQSPEENYWPVHIFYGSDSRLNLDLNIGGGEGYLNSWIDKTAQKGHKTFVASDNMFANAILGGGLDPKSSDNFSIYAFETTSTRSEVGENSGVRSEMKRKIEREHPESLLPAVPTNHFIPCANHMFVRITEHLLTLRVMSCLNEGIVSNDKSATLTKLLSNINIRGVRGGHFQLKFDGPKLEPVSLNVSHAETISAPPEAFSTVFPHILDGVALNEQFPQQLPSGLQAALGWQANSITYYDLEKKIWETHWKMHVLCRKDPDPRKSAMYLLPGSSPGSQTATDYRFGLLNTEIEEYIRLADLHHGLVLLRYGSSRLYPYLMTRVDIVPILLKELPFHSLFRGSTEGGEHCHYLHQCIYYGHSSRGGGWRKEEPILALFKWSYRRLREKIEQGEQCGDFLKFVQSCFAEVGRDYTGEFGEHPAQQQQTGETEQSLSTIQPADTTVTDREPPVTPVTNAQPADIPVTDTQPLDTPDSIGELADTEYRRGKTVFFTSHQSAEVNKGMVINLTPRKKHVKVATNPKQRPIDVALDCLTEPPPQPLKSQTFVISGNIAERGDKEKVNTEKLTEIVKSLGGTVFSGDVEKAVDASFVIVTSQKEINKPTQKLNKTLTMAYRLGWKIISKKFIIESRNTNTLPSICDYELDLTNIRTAPADSVLHSKVMTNSTMINNHHVVGGHRELKKKLRGDSKRKKPDCAVQEKSLPKKPCTAYAMFSKNVWKSIVKEHPTFTMREVNSRVSELWKEVGDEDRRMYQQQAKENYENRIERYNSADRQY</sequence>
<dbReference type="Gene3D" id="3.40.50.10190">
    <property type="entry name" value="BRCT domain"/>
    <property type="match status" value="1"/>
</dbReference>
<feature type="compositionally biased region" description="Polar residues" evidence="2">
    <location>
        <begin position="565"/>
        <end position="586"/>
    </location>
</feature>
<evidence type="ECO:0000256" key="1">
    <source>
        <dbReference type="PROSITE-ProRule" id="PRU00267"/>
    </source>
</evidence>
<feature type="domain" description="BRCT" evidence="4">
    <location>
        <begin position="679"/>
        <end position="786"/>
    </location>
</feature>
<evidence type="ECO:0000256" key="2">
    <source>
        <dbReference type="SAM" id="MobiDB-lite"/>
    </source>
</evidence>
<keyword evidence="1" id="KW-0238">DNA-binding</keyword>
<dbReference type="InterPro" id="IPR001357">
    <property type="entry name" value="BRCT_dom"/>
</dbReference>
<name>A0AAD9PQ96_ACRCE</name>
<organism evidence="5 6">
    <name type="scientific">Acropora cervicornis</name>
    <name type="common">Staghorn coral</name>
    <dbReference type="NCBI Taxonomy" id="6130"/>
    <lineage>
        <taxon>Eukaryota</taxon>
        <taxon>Metazoa</taxon>
        <taxon>Cnidaria</taxon>
        <taxon>Anthozoa</taxon>
        <taxon>Hexacorallia</taxon>
        <taxon>Scleractinia</taxon>
        <taxon>Astrocoeniina</taxon>
        <taxon>Acroporidae</taxon>
        <taxon>Acropora</taxon>
    </lineage>
</organism>
<evidence type="ECO:0000313" key="6">
    <source>
        <dbReference type="Proteomes" id="UP001249851"/>
    </source>
</evidence>
<accession>A0AAD9PQ96</accession>
<reference evidence="5" key="1">
    <citation type="journal article" date="2023" name="G3 (Bethesda)">
        <title>Whole genome assembly and annotation of the endangered Caribbean coral Acropora cervicornis.</title>
        <authorList>
            <person name="Selwyn J.D."/>
            <person name="Vollmer S.V."/>
        </authorList>
    </citation>
    <scope>NUCLEOTIDE SEQUENCE</scope>
    <source>
        <strain evidence="5">K2</strain>
    </source>
</reference>
<evidence type="ECO:0008006" key="7">
    <source>
        <dbReference type="Google" id="ProtNLM"/>
    </source>
</evidence>
<keyword evidence="6" id="KW-1185">Reference proteome</keyword>
<dbReference type="InterPro" id="IPR036420">
    <property type="entry name" value="BRCT_dom_sf"/>
</dbReference>
<reference evidence="5" key="2">
    <citation type="journal article" date="2023" name="Science">
        <title>Genomic signatures of disease resistance in endangered staghorn corals.</title>
        <authorList>
            <person name="Vollmer S.V."/>
            <person name="Selwyn J.D."/>
            <person name="Despard B.A."/>
            <person name="Roesel C.L."/>
        </authorList>
    </citation>
    <scope>NUCLEOTIDE SEQUENCE</scope>
    <source>
        <strain evidence="5">K2</strain>
    </source>
</reference>
<dbReference type="PROSITE" id="PS50118">
    <property type="entry name" value="HMG_BOX_2"/>
    <property type="match status" value="1"/>
</dbReference>
<dbReference type="Proteomes" id="UP001249851">
    <property type="component" value="Unassembled WGS sequence"/>
</dbReference>
<protein>
    <recommendedName>
        <fullName evidence="7">HMG box domain-containing protein</fullName>
    </recommendedName>
</protein>
<dbReference type="Gene3D" id="1.10.30.10">
    <property type="entry name" value="High mobility group box domain"/>
    <property type="match status" value="1"/>
</dbReference>
<dbReference type="SMART" id="SM00398">
    <property type="entry name" value="HMG"/>
    <property type="match status" value="1"/>
</dbReference>
<dbReference type="EMBL" id="JARQWQ010000225">
    <property type="protein sequence ID" value="KAK2547029.1"/>
    <property type="molecule type" value="Genomic_DNA"/>
</dbReference>
<dbReference type="PANTHER" id="PTHR46912">
    <property type="entry name" value="HIGH MOBILITY GROUP B PROTEIN 13"/>
    <property type="match status" value="1"/>
</dbReference>
<dbReference type="PROSITE" id="PS50172">
    <property type="entry name" value="BRCT"/>
    <property type="match status" value="1"/>
</dbReference>
<evidence type="ECO:0000313" key="5">
    <source>
        <dbReference type="EMBL" id="KAK2547029.1"/>
    </source>
</evidence>